<dbReference type="EMBL" id="WKFB01000087">
    <property type="protein sequence ID" value="KAF6736508.1"/>
    <property type="molecule type" value="Genomic_DNA"/>
</dbReference>
<evidence type="ECO:0000313" key="3">
    <source>
        <dbReference type="Proteomes" id="UP000646548"/>
    </source>
</evidence>
<protein>
    <submittedName>
        <fullName evidence="2">Uncharacterized protein</fullName>
    </submittedName>
</protein>
<proteinExistence type="predicted"/>
<sequence length="107" mass="11175">METIVFVVAVIGAAGRARLCYFCREASPDTRSLTHTHSGGRAGREDAAVFSGNIYISIITDKPLPPQMLSSGGSDDGGIEGPEKTRRLGCFSGRQGLVSTVNLSSGS</sequence>
<evidence type="ECO:0000256" key="1">
    <source>
        <dbReference type="SAM" id="MobiDB-lite"/>
    </source>
</evidence>
<gene>
    <name evidence="2" type="ORF">FQA47_003683</name>
</gene>
<feature type="region of interest" description="Disordered" evidence="1">
    <location>
        <begin position="66"/>
        <end position="87"/>
    </location>
</feature>
<dbReference type="Proteomes" id="UP000646548">
    <property type="component" value="Unassembled WGS sequence"/>
</dbReference>
<accession>A0A834FLN0</accession>
<name>A0A834FLN0_ORYME</name>
<comment type="caution">
    <text evidence="2">The sequence shown here is derived from an EMBL/GenBank/DDBJ whole genome shotgun (WGS) entry which is preliminary data.</text>
</comment>
<evidence type="ECO:0000313" key="2">
    <source>
        <dbReference type="EMBL" id="KAF6736508.1"/>
    </source>
</evidence>
<reference evidence="2" key="1">
    <citation type="journal article" name="BMC Genomics">
        <title>Long-read sequencing and de novo genome assembly of marine medaka (Oryzias melastigma).</title>
        <authorList>
            <person name="Liang P."/>
            <person name="Saqib H.S.A."/>
            <person name="Ni X."/>
            <person name="Shen Y."/>
        </authorList>
    </citation>
    <scope>NUCLEOTIDE SEQUENCE</scope>
    <source>
        <strain evidence="2">Bigg-433</strain>
    </source>
</reference>
<organism evidence="2 3">
    <name type="scientific">Oryzias melastigma</name>
    <name type="common">Marine medaka</name>
    <dbReference type="NCBI Taxonomy" id="30732"/>
    <lineage>
        <taxon>Eukaryota</taxon>
        <taxon>Metazoa</taxon>
        <taxon>Chordata</taxon>
        <taxon>Craniata</taxon>
        <taxon>Vertebrata</taxon>
        <taxon>Euteleostomi</taxon>
        <taxon>Actinopterygii</taxon>
        <taxon>Neopterygii</taxon>
        <taxon>Teleostei</taxon>
        <taxon>Neoteleostei</taxon>
        <taxon>Acanthomorphata</taxon>
        <taxon>Ovalentaria</taxon>
        <taxon>Atherinomorphae</taxon>
        <taxon>Beloniformes</taxon>
        <taxon>Adrianichthyidae</taxon>
        <taxon>Oryziinae</taxon>
        <taxon>Oryzias</taxon>
    </lineage>
</organism>
<dbReference type="AlphaFoldDB" id="A0A834FLN0"/>